<gene>
    <name evidence="1" type="ORF">POPTR_017G138100v4</name>
</gene>
<comment type="caution">
    <text evidence="1">The sequence shown here is derived from an EMBL/GenBank/DDBJ whole genome shotgun (WGS) entry which is preliminary data.</text>
</comment>
<keyword evidence="2" id="KW-1185">Reference proteome</keyword>
<accession>A0ACC0RRB0</accession>
<dbReference type="Proteomes" id="UP000006729">
    <property type="component" value="Chromosome 17"/>
</dbReference>
<organism evidence="1 2">
    <name type="scientific">Populus trichocarpa</name>
    <name type="common">Western balsam poplar</name>
    <name type="synonym">Populus balsamifera subsp. trichocarpa</name>
    <dbReference type="NCBI Taxonomy" id="3694"/>
    <lineage>
        <taxon>Eukaryota</taxon>
        <taxon>Viridiplantae</taxon>
        <taxon>Streptophyta</taxon>
        <taxon>Embryophyta</taxon>
        <taxon>Tracheophyta</taxon>
        <taxon>Spermatophyta</taxon>
        <taxon>Magnoliopsida</taxon>
        <taxon>eudicotyledons</taxon>
        <taxon>Gunneridae</taxon>
        <taxon>Pentapetalae</taxon>
        <taxon>rosids</taxon>
        <taxon>fabids</taxon>
        <taxon>Malpighiales</taxon>
        <taxon>Salicaceae</taxon>
        <taxon>Saliceae</taxon>
        <taxon>Populus</taxon>
    </lineage>
</organism>
<name>A0ACC0RRB0_POPTR</name>
<evidence type="ECO:0000313" key="1">
    <source>
        <dbReference type="EMBL" id="KAI9379734.1"/>
    </source>
</evidence>
<sequence length="476" mass="53140">MIKTLPESTTSLQNLQTLDLRYCGELIQLPKGMKHMKSLVYLDITACDSLQFMPCGMGQLICLRKLTMFIVGGENGRRISELESLNNLAGELSIAYLVNVKNLEDAKSANLELKTALLSLTLSWNGNRTKSVIQENSEEVLEGLQPHSNLKKLMIWGYGGSRFPNWMMNLNMTLPNLVEMELSACPNCEQLPPLGKLQLLKNLVLRGMDGVKSIDTNVYGDGQNPFPSLETLICKYMEGLEQWAACTFPRLQELEIVGCPLLNEIPIIPSLKKLDIRRCNASSSMSVRNLSSITSLHIEEIDDVRELPDGFLQNHTLLESLEIGGMPDLESLSNRVLDNLFALKSLNIWYCGKLGSLPEEGLRNLNSLESLYIRGCGRLNCLPMDGLCGLSSLRKLVVGSCDKFTSLSEGVRHLTALEDLHLDGCPELNSLPESIQHLTSLQYLSIWGCPNLKKRCEKDLGEDWPKIAHIPNIRIR</sequence>
<proteinExistence type="predicted"/>
<evidence type="ECO:0000313" key="2">
    <source>
        <dbReference type="Proteomes" id="UP000006729"/>
    </source>
</evidence>
<reference evidence="1 2" key="1">
    <citation type="journal article" date="2006" name="Science">
        <title>The genome of black cottonwood, Populus trichocarpa (Torr. &amp; Gray).</title>
        <authorList>
            <person name="Tuskan G.A."/>
            <person name="Difazio S."/>
            <person name="Jansson S."/>
            <person name="Bohlmann J."/>
            <person name="Grigoriev I."/>
            <person name="Hellsten U."/>
            <person name="Putnam N."/>
            <person name="Ralph S."/>
            <person name="Rombauts S."/>
            <person name="Salamov A."/>
            <person name="Schein J."/>
            <person name="Sterck L."/>
            <person name="Aerts A."/>
            <person name="Bhalerao R.R."/>
            <person name="Bhalerao R.P."/>
            <person name="Blaudez D."/>
            <person name="Boerjan W."/>
            <person name="Brun A."/>
            <person name="Brunner A."/>
            <person name="Busov V."/>
            <person name="Campbell M."/>
            <person name="Carlson J."/>
            <person name="Chalot M."/>
            <person name="Chapman J."/>
            <person name="Chen G.L."/>
            <person name="Cooper D."/>
            <person name="Coutinho P.M."/>
            <person name="Couturier J."/>
            <person name="Covert S."/>
            <person name="Cronk Q."/>
            <person name="Cunningham R."/>
            <person name="Davis J."/>
            <person name="Degroeve S."/>
            <person name="Dejardin A."/>
            <person name="Depamphilis C."/>
            <person name="Detter J."/>
            <person name="Dirks B."/>
            <person name="Dubchak I."/>
            <person name="Duplessis S."/>
            <person name="Ehlting J."/>
            <person name="Ellis B."/>
            <person name="Gendler K."/>
            <person name="Goodstein D."/>
            <person name="Gribskov M."/>
            <person name="Grimwood J."/>
            <person name="Groover A."/>
            <person name="Gunter L."/>
            <person name="Hamberger B."/>
            <person name="Heinze B."/>
            <person name="Helariutta Y."/>
            <person name="Henrissat B."/>
            <person name="Holligan D."/>
            <person name="Holt R."/>
            <person name="Huang W."/>
            <person name="Islam-Faridi N."/>
            <person name="Jones S."/>
            <person name="Jones-Rhoades M."/>
            <person name="Jorgensen R."/>
            <person name="Joshi C."/>
            <person name="Kangasjarvi J."/>
            <person name="Karlsson J."/>
            <person name="Kelleher C."/>
            <person name="Kirkpatrick R."/>
            <person name="Kirst M."/>
            <person name="Kohler A."/>
            <person name="Kalluri U."/>
            <person name="Larimer F."/>
            <person name="Leebens-Mack J."/>
            <person name="Leple J.C."/>
            <person name="Locascio P."/>
            <person name="Lou Y."/>
            <person name="Lucas S."/>
            <person name="Martin F."/>
            <person name="Montanini B."/>
            <person name="Napoli C."/>
            <person name="Nelson D.R."/>
            <person name="Nelson C."/>
            <person name="Nieminen K."/>
            <person name="Nilsson O."/>
            <person name="Pereda V."/>
            <person name="Peter G."/>
            <person name="Philippe R."/>
            <person name="Pilate G."/>
            <person name="Poliakov A."/>
            <person name="Razumovskaya J."/>
            <person name="Richardson P."/>
            <person name="Rinaldi C."/>
            <person name="Ritland K."/>
            <person name="Rouze P."/>
            <person name="Ryaboy D."/>
            <person name="Schmutz J."/>
            <person name="Schrader J."/>
            <person name="Segerman B."/>
            <person name="Shin H."/>
            <person name="Siddiqui A."/>
            <person name="Sterky F."/>
            <person name="Terry A."/>
            <person name="Tsai C.J."/>
            <person name="Uberbacher E."/>
            <person name="Unneberg P."/>
            <person name="Vahala J."/>
            <person name="Wall K."/>
            <person name="Wessler S."/>
            <person name="Yang G."/>
            <person name="Yin T."/>
            <person name="Douglas C."/>
            <person name="Marra M."/>
            <person name="Sandberg G."/>
            <person name="Van de Peer Y."/>
            <person name="Rokhsar D."/>
        </authorList>
    </citation>
    <scope>NUCLEOTIDE SEQUENCE [LARGE SCALE GENOMIC DNA]</scope>
    <source>
        <strain evidence="2">cv. Nisqually</strain>
    </source>
</reference>
<protein>
    <submittedName>
        <fullName evidence="1">Uncharacterized protein</fullName>
    </submittedName>
</protein>
<dbReference type="EMBL" id="CM009306">
    <property type="protein sequence ID" value="KAI9379734.1"/>
    <property type="molecule type" value="Genomic_DNA"/>
</dbReference>